<gene>
    <name evidence="2" type="ORF">Tci_925074</name>
</gene>
<dbReference type="EMBL" id="BKCJ011790230">
    <property type="protein sequence ID" value="GFD53105.1"/>
    <property type="molecule type" value="Genomic_DNA"/>
</dbReference>
<dbReference type="AlphaFoldDB" id="A0A699X008"/>
<feature type="non-terminal residue" evidence="2">
    <location>
        <position position="1"/>
    </location>
</feature>
<feature type="region of interest" description="Disordered" evidence="1">
    <location>
        <begin position="15"/>
        <end position="55"/>
    </location>
</feature>
<accession>A0A699X008</accession>
<organism evidence="2">
    <name type="scientific">Tanacetum cinerariifolium</name>
    <name type="common">Dalmatian daisy</name>
    <name type="synonym">Chrysanthemum cinerariifolium</name>
    <dbReference type="NCBI Taxonomy" id="118510"/>
    <lineage>
        <taxon>Eukaryota</taxon>
        <taxon>Viridiplantae</taxon>
        <taxon>Streptophyta</taxon>
        <taxon>Embryophyta</taxon>
        <taxon>Tracheophyta</taxon>
        <taxon>Spermatophyta</taxon>
        <taxon>Magnoliopsida</taxon>
        <taxon>eudicotyledons</taxon>
        <taxon>Gunneridae</taxon>
        <taxon>Pentapetalae</taxon>
        <taxon>asterids</taxon>
        <taxon>campanulids</taxon>
        <taxon>Asterales</taxon>
        <taxon>Asteraceae</taxon>
        <taxon>Asteroideae</taxon>
        <taxon>Anthemideae</taxon>
        <taxon>Anthemidinae</taxon>
        <taxon>Tanacetum</taxon>
    </lineage>
</organism>
<evidence type="ECO:0000313" key="2">
    <source>
        <dbReference type="EMBL" id="GFD53105.1"/>
    </source>
</evidence>
<comment type="caution">
    <text evidence="2">The sequence shown here is derived from an EMBL/GenBank/DDBJ whole genome shotgun (WGS) entry which is preliminary data.</text>
</comment>
<proteinExistence type="predicted"/>
<name>A0A699X008_TANCI</name>
<reference evidence="2" key="1">
    <citation type="journal article" date="2019" name="Sci. Rep.">
        <title>Draft genome of Tanacetum cinerariifolium, the natural source of mosquito coil.</title>
        <authorList>
            <person name="Yamashiro T."/>
            <person name="Shiraishi A."/>
            <person name="Satake H."/>
            <person name="Nakayama K."/>
        </authorList>
    </citation>
    <scope>NUCLEOTIDE SEQUENCE</scope>
</reference>
<feature type="non-terminal residue" evidence="2">
    <location>
        <position position="55"/>
    </location>
</feature>
<protein>
    <submittedName>
        <fullName evidence="2">Uncharacterized protein</fullName>
    </submittedName>
</protein>
<evidence type="ECO:0000256" key="1">
    <source>
        <dbReference type="SAM" id="MobiDB-lite"/>
    </source>
</evidence>
<sequence length="55" mass="5897">AIVGPGHLAAAELSSTLHPGTYSGECGASRTTAEQPPRKDPQMEYFKIVPQSERK</sequence>